<comment type="caution">
    <text evidence="7">The sequence shown here is derived from an EMBL/GenBank/DDBJ whole genome shotgun (WGS) entry which is preliminary data.</text>
</comment>
<evidence type="ECO:0000256" key="5">
    <source>
        <dbReference type="SAM" id="MobiDB-lite"/>
    </source>
</evidence>
<feature type="transmembrane region" description="Helical" evidence="6">
    <location>
        <begin position="64"/>
        <end position="87"/>
    </location>
</feature>
<evidence type="ECO:0000256" key="6">
    <source>
        <dbReference type="SAM" id="Phobius"/>
    </source>
</evidence>
<dbReference type="AlphaFoldDB" id="A0A1C7M8A4"/>
<feature type="transmembrane region" description="Helical" evidence="6">
    <location>
        <begin position="460"/>
        <end position="478"/>
    </location>
</feature>
<dbReference type="OrthoDB" id="448280at2759"/>
<protein>
    <submittedName>
        <fullName evidence="7">Zinc transporter 5</fullName>
    </submittedName>
</protein>
<feature type="compositionally biased region" description="Polar residues" evidence="5">
    <location>
        <begin position="168"/>
        <end position="178"/>
    </location>
</feature>
<feature type="compositionally biased region" description="Low complexity" evidence="5">
    <location>
        <begin position="138"/>
        <end position="154"/>
    </location>
</feature>
<feature type="transmembrane region" description="Helical" evidence="6">
    <location>
        <begin position="107"/>
        <end position="125"/>
    </location>
</feature>
<dbReference type="Proteomes" id="UP000092993">
    <property type="component" value="Unassembled WGS sequence"/>
</dbReference>
<name>A0A1C7M8A4_GRIFR</name>
<dbReference type="GO" id="GO:0005886">
    <property type="term" value="C:plasma membrane"/>
    <property type="evidence" value="ECO:0007669"/>
    <property type="project" value="TreeGrafter"/>
</dbReference>
<evidence type="ECO:0000256" key="2">
    <source>
        <dbReference type="ARBA" id="ARBA00022692"/>
    </source>
</evidence>
<dbReference type="GO" id="GO:0005385">
    <property type="term" value="F:zinc ion transmembrane transporter activity"/>
    <property type="evidence" value="ECO:0007669"/>
    <property type="project" value="TreeGrafter"/>
</dbReference>
<keyword evidence="4 6" id="KW-0472">Membrane</keyword>
<dbReference type="InterPro" id="IPR003689">
    <property type="entry name" value="ZIP"/>
</dbReference>
<dbReference type="OMA" id="MDAHLWR"/>
<evidence type="ECO:0000313" key="7">
    <source>
        <dbReference type="EMBL" id="OBZ73145.1"/>
    </source>
</evidence>
<dbReference type="PANTHER" id="PTHR11040">
    <property type="entry name" value="ZINC/IRON TRANSPORTER"/>
    <property type="match status" value="1"/>
</dbReference>
<feature type="transmembrane region" description="Helical" evidence="6">
    <location>
        <begin position="388"/>
        <end position="408"/>
    </location>
</feature>
<accession>A0A1C7M8A4</accession>
<keyword evidence="2 6" id="KW-0812">Transmembrane</keyword>
<gene>
    <name evidence="7" type="primary">ZIP5</name>
    <name evidence="7" type="ORF">A0H81_06910</name>
</gene>
<feature type="transmembrane region" description="Helical" evidence="6">
    <location>
        <begin position="33"/>
        <end position="52"/>
    </location>
</feature>
<evidence type="ECO:0000256" key="3">
    <source>
        <dbReference type="ARBA" id="ARBA00022989"/>
    </source>
</evidence>
<evidence type="ECO:0000256" key="4">
    <source>
        <dbReference type="ARBA" id="ARBA00023136"/>
    </source>
</evidence>
<comment type="subcellular location">
    <subcellularLocation>
        <location evidence="1">Membrane</location>
        <topology evidence="1">Multi-pass membrane protein</topology>
    </subcellularLocation>
</comment>
<evidence type="ECO:0000313" key="8">
    <source>
        <dbReference type="Proteomes" id="UP000092993"/>
    </source>
</evidence>
<sequence>MSTHAPILSRALEKAAMPQHNQRIESAGTIERIWIMLIIFVVSLFAVSFPTISSRIRFLRIPGIVFFVGKHFGTGVILSTAFVHLLQDAFQSLQNPIVRERWKIGDWAGLLILGSLMTIFVIEYVSTSFVDRLQSYSSAPSSPTASLASVPSSPITSPLDLIPEPSLSRPSNVVSIGTHSRVGSRPSHDNVRTASSFAHKEDSGHAAGAPLPFAPPESVEEISQADRLPEPYEETPFNVLDQSSSSRHKYYGATHTHIRPPPRDIQSPYSLVGTIDTNRVPHTLATTGEYRVGGIGLGLEEPEMWRLRWMDTDTRTHTHIRKVMRIHIMSTSMHTLTRIWTWSASLVAAIIFHQLFEGLSLGIRIAGLPSSSSQDGFKRLPGRVLKPLLAFMFAVTTPVGIAAGLGAFGSGHNEGAKLLLIEGVMSAVSAGMLIYAACVEMLAGDFVMDPHLWRSSVRRQVLALVSLFLGVAAMAAVGT</sequence>
<dbReference type="EMBL" id="LUGG01000007">
    <property type="protein sequence ID" value="OBZ73145.1"/>
    <property type="molecule type" value="Genomic_DNA"/>
</dbReference>
<reference evidence="7 8" key="1">
    <citation type="submission" date="2016-03" db="EMBL/GenBank/DDBJ databases">
        <title>Whole genome sequencing of Grifola frondosa 9006-11.</title>
        <authorList>
            <person name="Min B."/>
            <person name="Park H."/>
            <person name="Kim J.-G."/>
            <person name="Cho H."/>
            <person name="Oh Y.-L."/>
            <person name="Kong W.-S."/>
            <person name="Choi I.-G."/>
        </authorList>
    </citation>
    <scope>NUCLEOTIDE SEQUENCE [LARGE SCALE GENOMIC DNA]</scope>
    <source>
        <strain evidence="7 8">9006-11</strain>
    </source>
</reference>
<proteinExistence type="predicted"/>
<organism evidence="7 8">
    <name type="scientific">Grifola frondosa</name>
    <name type="common">Maitake</name>
    <name type="synonym">Polyporus frondosus</name>
    <dbReference type="NCBI Taxonomy" id="5627"/>
    <lineage>
        <taxon>Eukaryota</taxon>
        <taxon>Fungi</taxon>
        <taxon>Dikarya</taxon>
        <taxon>Basidiomycota</taxon>
        <taxon>Agaricomycotina</taxon>
        <taxon>Agaricomycetes</taxon>
        <taxon>Polyporales</taxon>
        <taxon>Grifolaceae</taxon>
        <taxon>Grifola</taxon>
    </lineage>
</organism>
<keyword evidence="8" id="KW-1185">Reference proteome</keyword>
<dbReference type="STRING" id="5627.A0A1C7M8A4"/>
<dbReference type="Pfam" id="PF02535">
    <property type="entry name" value="Zip"/>
    <property type="match status" value="1"/>
</dbReference>
<feature type="region of interest" description="Disordered" evidence="5">
    <location>
        <begin position="138"/>
        <end position="224"/>
    </location>
</feature>
<evidence type="ECO:0000256" key="1">
    <source>
        <dbReference type="ARBA" id="ARBA00004141"/>
    </source>
</evidence>
<keyword evidence="3 6" id="KW-1133">Transmembrane helix</keyword>
<feature type="transmembrane region" description="Helical" evidence="6">
    <location>
        <begin position="428"/>
        <end position="448"/>
    </location>
</feature>
<dbReference type="PANTHER" id="PTHR11040:SF44">
    <property type="entry name" value="PROTEIN ZNTC-RELATED"/>
    <property type="match status" value="1"/>
</dbReference>